<evidence type="ECO:0000313" key="20">
    <source>
        <dbReference type="Proteomes" id="UP000694393"/>
    </source>
</evidence>
<feature type="binding site" evidence="15">
    <location>
        <position position="133"/>
    </location>
    <ligand>
        <name>FAD</name>
        <dbReference type="ChEBI" id="CHEBI:57692"/>
    </ligand>
</feature>
<feature type="binding site" evidence="15">
    <location>
        <position position="179"/>
    </location>
    <ligand>
        <name>substrate</name>
    </ligand>
</feature>
<comment type="catalytic activity">
    <reaction evidence="14">
        <text>an L-alpha-amino acid + O2 + H2O = a 2-oxocarboxylate + H2O2 + NH4(+)</text>
        <dbReference type="Rhea" id="RHEA:13781"/>
        <dbReference type="ChEBI" id="CHEBI:15377"/>
        <dbReference type="ChEBI" id="CHEBI:15379"/>
        <dbReference type="ChEBI" id="CHEBI:16240"/>
        <dbReference type="ChEBI" id="CHEBI:28938"/>
        <dbReference type="ChEBI" id="CHEBI:35179"/>
        <dbReference type="ChEBI" id="CHEBI:59869"/>
        <dbReference type="EC" id="1.4.3.2"/>
    </reaction>
</comment>
<evidence type="ECO:0000256" key="14">
    <source>
        <dbReference type="ARBA" id="ARBA00047637"/>
    </source>
</evidence>
<dbReference type="Proteomes" id="UP000694393">
    <property type="component" value="Unplaced"/>
</dbReference>
<organism evidence="19 20">
    <name type="scientific">Pelusios castaneus</name>
    <name type="common">West African mud turtle</name>
    <dbReference type="NCBI Taxonomy" id="367368"/>
    <lineage>
        <taxon>Eukaryota</taxon>
        <taxon>Metazoa</taxon>
        <taxon>Chordata</taxon>
        <taxon>Craniata</taxon>
        <taxon>Vertebrata</taxon>
        <taxon>Euteleostomi</taxon>
        <taxon>Archelosauria</taxon>
        <taxon>Testudinata</taxon>
        <taxon>Testudines</taxon>
        <taxon>Pleurodira</taxon>
        <taxon>Pelomedusidae</taxon>
        <taxon>Pelusios</taxon>
    </lineage>
</organism>
<evidence type="ECO:0000313" key="19">
    <source>
        <dbReference type="Ensembl" id="ENSPCEP00000009244.1"/>
    </source>
</evidence>
<keyword evidence="6 16" id="KW-0285">Flavoprotein</keyword>
<feature type="compositionally biased region" description="Basic and acidic residues" evidence="17">
    <location>
        <begin position="583"/>
        <end position="599"/>
    </location>
</feature>
<evidence type="ECO:0000256" key="17">
    <source>
        <dbReference type="SAM" id="MobiDB-lite"/>
    </source>
</evidence>
<dbReference type="PANTHER" id="PTHR10742:SF355">
    <property type="entry name" value="AMINE OXIDASE"/>
    <property type="match status" value="1"/>
</dbReference>
<evidence type="ECO:0000256" key="11">
    <source>
        <dbReference type="ARBA" id="ARBA00023157"/>
    </source>
</evidence>
<keyword evidence="5" id="KW-0929">Antimicrobial</keyword>
<proteinExistence type="inferred from homology"/>
<dbReference type="Gene3D" id="3.90.660.10">
    <property type="match status" value="1"/>
</dbReference>
<evidence type="ECO:0000256" key="15">
    <source>
        <dbReference type="PIRSR" id="PIRSR601613-1"/>
    </source>
</evidence>
<comment type="similarity">
    <text evidence="3">Belongs to the flavin monoamine oxidase family. FIG1 subfamily.</text>
</comment>
<keyword evidence="10" id="KW-0044">Antibiotic</keyword>
<evidence type="ECO:0000256" key="8">
    <source>
        <dbReference type="ARBA" id="ARBA00022827"/>
    </source>
</evidence>
<sequence>MLISPEYSSSLLRKSLRVFDPDSSARVHARFLFASPHRFFPSPQATSTYRGERLPGRTNQLAPLAGTEFFHWLPKVLSQLLLLVAAPWSESLSSYLEECLHDRDYDELVNIAKNGLEKTDHPSKIVIVGAGISGLTAAKLLRDAGHKVTVLEISGRVGGRIMTYRAEKPDWYVELGAMRLPSTHKIVREFIRQFGLKLKKFSQMDDNAWYLVNGVRTKAKTVKQNPDILNYTVDPSERGKSAKTLYKETLHETLGLFQNSSCEALLNRFDSFSTKEYLIKEGKLSRGAVQMIGDLLNEDSGFYMSFLNSLMEFDIFSHEDGFDEIKDGFDQLPNNFHQLMPGIVQFNSTVEQIISNGNNVRVFYRAPGTLSPSSIPADYVLVTASAKATRHIKFMPPLSSNKSYALRSVHYASATKIVLACKEKFWEKDKIQGGPSVTDHPSRFIYYPNHNFPSEVGVIVASYTWNNDAEFFVPLSDEKCIDVVIEDLAKIHSISKDKIQLHCDKHVIKRWNLDKHSMGAYASFTPYEFVDYSGALFQNEGRVHFAGEHTAQPHGWIDTAMKSAVRAARNIHGNSALLLGEKQQQEKPERDTWVQRNEL</sequence>
<dbReference type="FunFam" id="3.50.50.60:FF:000450">
    <property type="entry name" value="Amine oxidase"/>
    <property type="match status" value="1"/>
</dbReference>
<dbReference type="GO" id="GO:0001716">
    <property type="term" value="F:L-amino-acid oxidase activity"/>
    <property type="evidence" value="ECO:0007669"/>
    <property type="project" value="UniProtKB-EC"/>
</dbReference>
<feature type="binding site" evidence="15">
    <location>
        <begin position="176"/>
        <end position="179"/>
    </location>
    <ligand>
        <name>FAD</name>
        <dbReference type="ChEBI" id="CHEBI:57692"/>
    </ligand>
</feature>
<evidence type="ECO:0000256" key="2">
    <source>
        <dbReference type="ARBA" id="ARBA00004613"/>
    </source>
</evidence>
<feature type="region of interest" description="Disordered" evidence="17">
    <location>
        <begin position="576"/>
        <end position="599"/>
    </location>
</feature>
<dbReference type="Pfam" id="PF01593">
    <property type="entry name" value="Amino_oxidase"/>
    <property type="match status" value="1"/>
</dbReference>
<evidence type="ECO:0000256" key="1">
    <source>
        <dbReference type="ARBA" id="ARBA00001974"/>
    </source>
</evidence>
<feature type="domain" description="Amine oxidase" evidence="18">
    <location>
        <begin position="132"/>
        <end position="571"/>
    </location>
</feature>
<name>A0A8C8RQS5_9SAUR</name>
<keyword evidence="11" id="KW-1015">Disulfide bond</keyword>
<evidence type="ECO:0000256" key="10">
    <source>
        <dbReference type="ARBA" id="ARBA00023022"/>
    </source>
</evidence>
<evidence type="ECO:0000256" key="3">
    <source>
        <dbReference type="ARBA" id="ARBA00005465"/>
    </source>
</evidence>
<dbReference type="Gene3D" id="1.10.405.10">
    <property type="entry name" value="Guanine Nucleotide Dissociation Inhibitor, domain 1"/>
    <property type="match status" value="1"/>
</dbReference>
<dbReference type="InterPro" id="IPR001613">
    <property type="entry name" value="Flavin_amine_oxidase"/>
</dbReference>
<keyword evidence="20" id="KW-1185">Reference proteome</keyword>
<dbReference type="FunFam" id="1.10.405.10:FF:000004">
    <property type="entry name" value="Amine oxidase"/>
    <property type="match status" value="1"/>
</dbReference>
<evidence type="ECO:0000256" key="5">
    <source>
        <dbReference type="ARBA" id="ARBA00022529"/>
    </source>
</evidence>
<evidence type="ECO:0000256" key="16">
    <source>
        <dbReference type="RuleBase" id="RU362067"/>
    </source>
</evidence>
<keyword evidence="8 16" id="KW-0274">FAD</keyword>
<dbReference type="GO" id="GO:0005576">
    <property type="term" value="C:extracellular region"/>
    <property type="evidence" value="ECO:0007669"/>
    <property type="project" value="UniProtKB-SubCell"/>
</dbReference>
<dbReference type="InterPro" id="IPR036188">
    <property type="entry name" value="FAD/NAD-bd_sf"/>
</dbReference>
<evidence type="ECO:0000256" key="12">
    <source>
        <dbReference type="ARBA" id="ARBA00023180"/>
    </source>
</evidence>
<dbReference type="PANTHER" id="PTHR10742">
    <property type="entry name" value="FLAVIN MONOAMINE OXIDASE"/>
    <property type="match status" value="1"/>
</dbReference>
<dbReference type="Gene3D" id="3.50.50.60">
    <property type="entry name" value="FAD/NAD(P)-binding domain"/>
    <property type="match status" value="1"/>
</dbReference>
<keyword evidence="7" id="KW-0800">Toxin</keyword>
<dbReference type="SUPFAM" id="SSF54373">
    <property type="entry name" value="FAD-linked reductases, C-terminal domain"/>
    <property type="match status" value="1"/>
</dbReference>
<reference evidence="19" key="1">
    <citation type="submission" date="2025-08" db="UniProtKB">
        <authorList>
            <consortium name="Ensembl"/>
        </authorList>
    </citation>
    <scope>IDENTIFICATION</scope>
</reference>
<evidence type="ECO:0000256" key="4">
    <source>
        <dbReference type="ARBA" id="ARBA00022525"/>
    </source>
</evidence>
<keyword evidence="12" id="KW-0325">Glycoprotein</keyword>
<dbReference type="GO" id="GO:0090729">
    <property type="term" value="F:toxin activity"/>
    <property type="evidence" value="ECO:0007669"/>
    <property type="project" value="UniProtKB-KW"/>
</dbReference>
<evidence type="ECO:0000256" key="7">
    <source>
        <dbReference type="ARBA" id="ARBA00022656"/>
    </source>
</evidence>
<dbReference type="GO" id="GO:0009063">
    <property type="term" value="P:amino acid catabolic process"/>
    <property type="evidence" value="ECO:0007669"/>
    <property type="project" value="TreeGrafter"/>
</dbReference>
<protein>
    <recommendedName>
        <fullName evidence="16">Amine oxidase</fullName>
        <ecNumber evidence="16">1.4.3.-</ecNumber>
    </recommendedName>
</protein>
<feature type="binding site" evidence="15">
    <location>
        <position position="350"/>
    </location>
    <ligand>
        <name>FAD</name>
        <dbReference type="ChEBI" id="CHEBI:57692"/>
    </ligand>
</feature>
<comment type="subcellular location">
    <subcellularLocation>
        <location evidence="2">Secreted</location>
    </subcellularLocation>
</comment>
<keyword evidence="9 16" id="KW-0560">Oxidoreductase</keyword>
<dbReference type="GO" id="GO:0042742">
    <property type="term" value="P:defense response to bacterium"/>
    <property type="evidence" value="ECO:0007669"/>
    <property type="project" value="UniProtKB-KW"/>
</dbReference>
<dbReference type="SUPFAM" id="SSF51905">
    <property type="entry name" value="FAD/NAD(P)-binding domain"/>
    <property type="match status" value="1"/>
</dbReference>
<dbReference type="InterPro" id="IPR050281">
    <property type="entry name" value="Flavin_monoamine_oxidase"/>
</dbReference>
<accession>A0A8C8RQS5</accession>
<dbReference type="EC" id="1.4.3.-" evidence="16"/>
<evidence type="ECO:0000256" key="13">
    <source>
        <dbReference type="ARBA" id="ARBA00023240"/>
    </source>
</evidence>
<reference evidence="19" key="2">
    <citation type="submission" date="2025-09" db="UniProtKB">
        <authorList>
            <consortium name="Ensembl"/>
        </authorList>
    </citation>
    <scope>IDENTIFICATION</scope>
</reference>
<dbReference type="Ensembl" id="ENSPCET00000009571.1">
    <property type="protein sequence ID" value="ENSPCEP00000009244.1"/>
    <property type="gene ID" value="ENSPCEG00000007417.1"/>
</dbReference>
<keyword evidence="13" id="KW-1199">Hemostasis impairing toxin</keyword>
<dbReference type="AlphaFoldDB" id="A0A8C8RQS5"/>
<keyword evidence="4" id="KW-0964">Secreted</keyword>
<dbReference type="InterPro" id="IPR002937">
    <property type="entry name" value="Amino_oxidase"/>
</dbReference>
<evidence type="ECO:0000256" key="6">
    <source>
        <dbReference type="ARBA" id="ARBA00022630"/>
    </source>
</evidence>
<evidence type="ECO:0000259" key="18">
    <source>
        <dbReference type="Pfam" id="PF01593"/>
    </source>
</evidence>
<comment type="cofactor">
    <cofactor evidence="1 16">
        <name>FAD</name>
        <dbReference type="ChEBI" id="CHEBI:57692"/>
    </cofactor>
</comment>
<dbReference type="PRINTS" id="PR00757">
    <property type="entry name" value="AMINEOXDASEF"/>
</dbReference>
<feature type="binding site" evidence="15">
    <location>
        <position position="548"/>
    </location>
    <ligand>
        <name>FAD</name>
        <dbReference type="ChEBI" id="CHEBI:57692"/>
    </ligand>
</feature>
<evidence type="ECO:0000256" key="9">
    <source>
        <dbReference type="ARBA" id="ARBA00023002"/>
    </source>
</evidence>